<protein>
    <recommendedName>
        <fullName evidence="11">Hexosyltransferase</fullName>
        <ecNumber evidence="11">2.4.1.-</ecNumber>
    </recommendedName>
</protein>
<keyword evidence="6" id="KW-0472">Membrane</keyword>
<accession>A0AA38LDE5</accession>
<comment type="caution">
    <text evidence="12">The sequence shown here is derived from an EMBL/GenBank/DDBJ whole genome shotgun (WGS) entry which is preliminary data.</text>
</comment>
<keyword evidence="5" id="KW-1133">Transmembrane helix</keyword>
<keyword evidence="2" id="KW-0808">Transferase</keyword>
<evidence type="ECO:0000256" key="3">
    <source>
        <dbReference type="ARBA" id="ARBA00022692"/>
    </source>
</evidence>
<gene>
    <name evidence="12" type="ORF">KI387_015568</name>
</gene>
<sequence length="558" mass="65979">MAACTKWMFFIPFSLEFDYELRNSTQEDHRKVRWRDAEKVEAIWERNLIEQRNQHDINVIDWNRLSSMIGSLMDKNQSMKIALVNIEEEEAQQWETLGETTVIKFDVIDSEEVQWTDLFPEWIDEEEQYTSPACPTIPMPEIEEETEFDLVVTRVPCRKPEKGWSRDVVRLQIQLVSAQVAAKHSRNGKKMAMLFLSACRPVLDLFRCEDLVKRRDHVWLYQSDVKKLAHKVSLPVGSCELAVPLKNQGMTPNMVDISNPNSNPKRREAYVTILHSSEVYVCGAIVLAQSIRMSGSKKDLIILVDKKVQEESRKGLRTAGWQVREISRIRNPKAEKDSYNEWNYSKFRLWKLTDYDKIIFIDSDLLILRNLDFLFDLPQISATGNSRFVFNSGMMVIEPSNCTFRLLMRHRKDIISYNGGDQGYLNEVFTWWHRLPRRMNYLKHFWSNDTEEYEMKTSLFGADPPELYVLHYLGIKPWQCYRDYDCNWNVENQRSYASNVAHARWWKVHDNMPHKLHKFCHVPALQKEILEWDRLQAQISGFQDRHWKLNITDPRLSM</sequence>
<dbReference type="CDD" id="cd02537">
    <property type="entry name" value="GT8_Glycogenin"/>
    <property type="match status" value="1"/>
</dbReference>
<proteinExistence type="inferred from homology"/>
<dbReference type="Proteomes" id="UP000824469">
    <property type="component" value="Unassembled WGS sequence"/>
</dbReference>
<name>A0AA38LDE5_TAXCH</name>
<dbReference type="OMA" id="KVGVIME"/>
<keyword evidence="4" id="KW-0479">Metal-binding</keyword>
<dbReference type="EMBL" id="JAHRHJ020000003">
    <property type="protein sequence ID" value="KAH9320929.1"/>
    <property type="molecule type" value="Genomic_DNA"/>
</dbReference>
<evidence type="ECO:0000256" key="4">
    <source>
        <dbReference type="ARBA" id="ARBA00022723"/>
    </source>
</evidence>
<dbReference type="AlphaFoldDB" id="A0AA38LDE5"/>
<dbReference type="EC" id="2.4.1.-" evidence="11"/>
<evidence type="ECO:0000256" key="7">
    <source>
        <dbReference type="ARBA" id="ARBA00023211"/>
    </source>
</evidence>
<evidence type="ECO:0000256" key="1">
    <source>
        <dbReference type="ARBA" id="ARBA00022676"/>
    </source>
</evidence>
<evidence type="ECO:0000256" key="5">
    <source>
        <dbReference type="ARBA" id="ARBA00022989"/>
    </source>
</evidence>
<dbReference type="GO" id="GO:0046872">
    <property type="term" value="F:metal ion binding"/>
    <property type="evidence" value="ECO:0007669"/>
    <property type="project" value="UniProtKB-KW"/>
</dbReference>
<evidence type="ECO:0000256" key="11">
    <source>
        <dbReference type="RuleBase" id="RU362027"/>
    </source>
</evidence>
<keyword evidence="1" id="KW-0328">Glycosyltransferase</keyword>
<evidence type="ECO:0000256" key="10">
    <source>
        <dbReference type="ARBA" id="ARBA00038162"/>
    </source>
</evidence>
<dbReference type="FunFam" id="3.90.550.10:FF:000018">
    <property type="entry name" value="Hexosyltransferase"/>
    <property type="match status" value="1"/>
</dbReference>
<dbReference type="InterPro" id="IPR050587">
    <property type="entry name" value="GNT1/Glycosyltrans_8"/>
</dbReference>
<keyword evidence="7" id="KW-0464">Manganese</keyword>
<dbReference type="PANTHER" id="PTHR11183">
    <property type="entry name" value="GLYCOGENIN SUBFAMILY MEMBER"/>
    <property type="match status" value="1"/>
</dbReference>
<keyword evidence="8" id="KW-0961">Cell wall biogenesis/degradation</keyword>
<dbReference type="GO" id="GO:0071555">
    <property type="term" value="P:cell wall organization"/>
    <property type="evidence" value="ECO:0007669"/>
    <property type="project" value="UniProtKB-KW"/>
</dbReference>
<evidence type="ECO:0000256" key="2">
    <source>
        <dbReference type="ARBA" id="ARBA00022679"/>
    </source>
</evidence>
<reference evidence="12 13" key="1">
    <citation type="journal article" date="2021" name="Nat. Plants">
        <title>The Taxus genome provides insights into paclitaxel biosynthesis.</title>
        <authorList>
            <person name="Xiong X."/>
            <person name="Gou J."/>
            <person name="Liao Q."/>
            <person name="Li Y."/>
            <person name="Zhou Q."/>
            <person name="Bi G."/>
            <person name="Li C."/>
            <person name="Du R."/>
            <person name="Wang X."/>
            <person name="Sun T."/>
            <person name="Guo L."/>
            <person name="Liang H."/>
            <person name="Lu P."/>
            <person name="Wu Y."/>
            <person name="Zhang Z."/>
            <person name="Ro D.K."/>
            <person name="Shang Y."/>
            <person name="Huang S."/>
            <person name="Yan J."/>
        </authorList>
    </citation>
    <scope>NUCLEOTIDE SEQUENCE [LARGE SCALE GENOMIC DNA]</scope>
    <source>
        <strain evidence="12">Ta-2019</strain>
    </source>
</reference>
<dbReference type="InterPro" id="IPR029044">
    <property type="entry name" value="Nucleotide-diphossugar_trans"/>
</dbReference>
<evidence type="ECO:0000313" key="13">
    <source>
        <dbReference type="Proteomes" id="UP000824469"/>
    </source>
</evidence>
<dbReference type="GO" id="GO:0016757">
    <property type="term" value="F:glycosyltransferase activity"/>
    <property type="evidence" value="ECO:0007669"/>
    <property type="project" value="UniProtKB-KW"/>
</dbReference>
<keyword evidence="3" id="KW-0812">Transmembrane</keyword>
<organism evidence="12 13">
    <name type="scientific">Taxus chinensis</name>
    <name type="common">Chinese yew</name>
    <name type="synonym">Taxus wallichiana var. chinensis</name>
    <dbReference type="NCBI Taxonomy" id="29808"/>
    <lineage>
        <taxon>Eukaryota</taxon>
        <taxon>Viridiplantae</taxon>
        <taxon>Streptophyta</taxon>
        <taxon>Embryophyta</taxon>
        <taxon>Tracheophyta</taxon>
        <taxon>Spermatophyta</taxon>
        <taxon>Pinopsida</taxon>
        <taxon>Pinidae</taxon>
        <taxon>Conifers II</taxon>
        <taxon>Cupressales</taxon>
        <taxon>Taxaceae</taxon>
        <taxon>Taxus</taxon>
    </lineage>
</organism>
<comment type="similarity">
    <text evidence="10">Belongs to the glycosyltransferase 8 family. Glycogenin subfamily.</text>
</comment>
<dbReference type="InterPro" id="IPR002495">
    <property type="entry name" value="Glyco_trans_8"/>
</dbReference>
<comment type="subcellular location">
    <subcellularLocation>
        <location evidence="9">Endomembrane system</location>
        <topology evidence="9">Single-pass membrane protein</topology>
    </subcellularLocation>
</comment>
<dbReference type="Gene3D" id="3.90.550.10">
    <property type="entry name" value="Spore Coat Polysaccharide Biosynthesis Protein SpsA, Chain A"/>
    <property type="match status" value="1"/>
</dbReference>
<evidence type="ECO:0000313" key="12">
    <source>
        <dbReference type="EMBL" id="KAH9320929.1"/>
    </source>
</evidence>
<evidence type="ECO:0000256" key="8">
    <source>
        <dbReference type="ARBA" id="ARBA00023316"/>
    </source>
</evidence>
<keyword evidence="13" id="KW-1185">Reference proteome</keyword>
<dbReference type="Pfam" id="PF01501">
    <property type="entry name" value="Glyco_transf_8"/>
    <property type="match status" value="1"/>
</dbReference>
<dbReference type="SUPFAM" id="SSF53448">
    <property type="entry name" value="Nucleotide-diphospho-sugar transferases"/>
    <property type="match status" value="1"/>
</dbReference>
<dbReference type="GO" id="GO:0005794">
    <property type="term" value="C:Golgi apparatus"/>
    <property type="evidence" value="ECO:0007669"/>
    <property type="project" value="UniProtKB-ARBA"/>
</dbReference>
<evidence type="ECO:0000256" key="6">
    <source>
        <dbReference type="ARBA" id="ARBA00023136"/>
    </source>
</evidence>
<evidence type="ECO:0000256" key="9">
    <source>
        <dbReference type="ARBA" id="ARBA00037847"/>
    </source>
</evidence>